<dbReference type="FunCoup" id="C4Y347">
    <property type="interactions" value="904"/>
</dbReference>
<dbReference type="SUPFAM" id="SSF48371">
    <property type="entry name" value="ARM repeat"/>
    <property type="match status" value="1"/>
</dbReference>
<dbReference type="VEuPathDB" id="FungiDB:CLUG_02960"/>
<dbReference type="GO" id="GO:0000398">
    <property type="term" value="P:mRNA splicing, via spliceosome"/>
    <property type="evidence" value="ECO:0007669"/>
    <property type="project" value="TreeGrafter"/>
</dbReference>
<dbReference type="HOGENOM" id="CLU_006308_3_4_1"/>
<feature type="compositionally biased region" description="Polar residues" evidence="7">
    <location>
        <begin position="114"/>
        <end position="130"/>
    </location>
</feature>
<dbReference type="Proteomes" id="UP000007703">
    <property type="component" value="Unassembled WGS sequence"/>
</dbReference>
<dbReference type="PROSITE" id="PS51366">
    <property type="entry name" value="MI"/>
    <property type="match status" value="1"/>
</dbReference>
<dbReference type="STRING" id="306902.C4Y347"/>
<feature type="region of interest" description="Disordered" evidence="7">
    <location>
        <begin position="103"/>
        <end position="223"/>
    </location>
</feature>
<dbReference type="PANTHER" id="PTHR18034">
    <property type="entry name" value="CELL CYCLE CONTROL PROTEIN CWF22-RELATED"/>
    <property type="match status" value="1"/>
</dbReference>
<reference evidence="9 10" key="1">
    <citation type="journal article" date="2009" name="Nature">
        <title>Evolution of pathogenicity and sexual reproduction in eight Candida genomes.</title>
        <authorList>
            <person name="Butler G."/>
            <person name="Rasmussen M.D."/>
            <person name="Lin M.F."/>
            <person name="Santos M.A."/>
            <person name="Sakthikumar S."/>
            <person name="Munro C.A."/>
            <person name="Rheinbay E."/>
            <person name="Grabherr M."/>
            <person name="Forche A."/>
            <person name="Reedy J.L."/>
            <person name="Agrafioti I."/>
            <person name="Arnaud M.B."/>
            <person name="Bates S."/>
            <person name="Brown A.J."/>
            <person name="Brunke S."/>
            <person name="Costanzo M.C."/>
            <person name="Fitzpatrick D.A."/>
            <person name="de Groot P.W."/>
            <person name="Harris D."/>
            <person name="Hoyer L.L."/>
            <person name="Hube B."/>
            <person name="Klis F.M."/>
            <person name="Kodira C."/>
            <person name="Lennard N."/>
            <person name="Logue M.E."/>
            <person name="Martin R."/>
            <person name="Neiman A.M."/>
            <person name="Nikolaou E."/>
            <person name="Quail M.A."/>
            <person name="Quinn J."/>
            <person name="Santos M.C."/>
            <person name="Schmitzberger F.F."/>
            <person name="Sherlock G."/>
            <person name="Shah P."/>
            <person name="Silverstein K.A."/>
            <person name="Skrzypek M.S."/>
            <person name="Soll D."/>
            <person name="Staggs R."/>
            <person name="Stansfield I."/>
            <person name="Stumpf M.P."/>
            <person name="Sudbery P.E."/>
            <person name="Srikantha T."/>
            <person name="Zeng Q."/>
            <person name="Berman J."/>
            <person name="Berriman M."/>
            <person name="Heitman J."/>
            <person name="Gow N.A."/>
            <person name="Lorenz M.C."/>
            <person name="Birren B.W."/>
            <person name="Kellis M."/>
            <person name="Cuomo C.A."/>
        </authorList>
    </citation>
    <scope>NUCLEOTIDE SEQUENCE [LARGE SCALE GENOMIC DNA]</scope>
    <source>
        <strain evidence="9 10">ATCC 42720</strain>
    </source>
</reference>
<dbReference type="InterPro" id="IPR050781">
    <property type="entry name" value="CWC22_splicing_factor"/>
</dbReference>
<dbReference type="Gene3D" id="1.25.40.180">
    <property type="match status" value="1"/>
</dbReference>
<feature type="compositionally biased region" description="Basic and acidic residues" evidence="7">
    <location>
        <begin position="149"/>
        <end position="184"/>
    </location>
</feature>
<gene>
    <name evidence="9" type="ORF">CLUG_02960</name>
</gene>
<evidence type="ECO:0000256" key="1">
    <source>
        <dbReference type="ARBA" id="ARBA00004123"/>
    </source>
</evidence>
<name>C4Y347_CLAL4</name>
<organism evidence="9 10">
    <name type="scientific">Clavispora lusitaniae (strain ATCC 42720)</name>
    <name type="common">Yeast</name>
    <name type="synonym">Candida lusitaniae</name>
    <dbReference type="NCBI Taxonomy" id="306902"/>
    <lineage>
        <taxon>Eukaryota</taxon>
        <taxon>Fungi</taxon>
        <taxon>Dikarya</taxon>
        <taxon>Ascomycota</taxon>
        <taxon>Saccharomycotina</taxon>
        <taxon>Pichiomycetes</taxon>
        <taxon>Metschnikowiaceae</taxon>
        <taxon>Clavispora</taxon>
    </lineage>
</organism>
<dbReference type="GO" id="GO:0071013">
    <property type="term" value="C:catalytic step 2 spliceosome"/>
    <property type="evidence" value="ECO:0007669"/>
    <property type="project" value="TreeGrafter"/>
</dbReference>
<dbReference type="SMART" id="SM00544">
    <property type="entry name" value="MA3"/>
    <property type="match status" value="1"/>
</dbReference>
<evidence type="ECO:0000313" key="9">
    <source>
        <dbReference type="EMBL" id="EEQ38834.1"/>
    </source>
</evidence>
<evidence type="ECO:0000256" key="6">
    <source>
        <dbReference type="ARBA" id="ARBA00040804"/>
    </source>
</evidence>
<evidence type="ECO:0000256" key="7">
    <source>
        <dbReference type="SAM" id="MobiDB-lite"/>
    </source>
</evidence>
<evidence type="ECO:0000256" key="5">
    <source>
        <dbReference type="ARBA" id="ARBA00023242"/>
    </source>
</evidence>
<dbReference type="EMBL" id="CH408078">
    <property type="protein sequence ID" value="EEQ38834.1"/>
    <property type="molecule type" value="Genomic_DNA"/>
</dbReference>
<keyword evidence="4" id="KW-0508">mRNA splicing</keyword>
<keyword evidence="5" id="KW-0539">Nucleus</keyword>
<accession>C4Y347</accession>
<comment type="subcellular location">
    <subcellularLocation>
        <location evidence="1">Nucleus</location>
    </subcellularLocation>
</comment>
<feature type="compositionally biased region" description="Low complexity" evidence="7">
    <location>
        <begin position="186"/>
        <end position="223"/>
    </location>
</feature>
<evidence type="ECO:0000256" key="2">
    <source>
        <dbReference type="ARBA" id="ARBA00006856"/>
    </source>
</evidence>
<dbReference type="GO" id="GO:0003723">
    <property type="term" value="F:RNA binding"/>
    <property type="evidence" value="ECO:0007669"/>
    <property type="project" value="TreeGrafter"/>
</dbReference>
<dbReference type="OrthoDB" id="3938623at2759"/>
<dbReference type="InParanoid" id="C4Y347"/>
<proteinExistence type="inferred from homology"/>
<dbReference type="AlphaFoldDB" id="C4Y347"/>
<feature type="region of interest" description="Disordered" evidence="7">
    <location>
        <begin position="721"/>
        <end position="802"/>
    </location>
</feature>
<dbReference type="Pfam" id="PF02847">
    <property type="entry name" value="MA3"/>
    <property type="match status" value="1"/>
</dbReference>
<evidence type="ECO:0000256" key="3">
    <source>
        <dbReference type="ARBA" id="ARBA00022664"/>
    </source>
</evidence>
<feature type="compositionally biased region" description="Basic and acidic residues" evidence="7">
    <location>
        <begin position="131"/>
        <end position="140"/>
    </location>
</feature>
<dbReference type="InterPro" id="IPR016024">
    <property type="entry name" value="ARM-type_fold"/>
</dbReference>
<feature type="compositionally biased region" description="Low complexity" evidence="7">
    <location>
        <begin position="729"/>
        <end position="796"/>
    </location>
</feature>
<dbReference type="InterPro" id="IPR003891">
    <property type="entry name" value="Initiation_fac_eIF4g_MI"/>
</dbReference>
<keyword evidence="3" id="KW-0507">mRNA processing</keyword>
<dbReference type="GeneID" id="8497546"/>
<dbReference type="PANTHER" id="PTHR18034:SF3">
    <property type="entry name" value="PRE-MRNA-SPLICING FACTOR CWC22 HOMOLOG"/>
    <property type="match status" value="1"/>
</dbReference>
<evidence type="ECO:0000313" key="10">
    <source>
        <dbReference type="Proteomes" id="UP000007703"/>
    </source>
</evidence>
<comment type="similarity">
    <text evidence="2">Belongs to the CWC22 family.</text>
</comment>
<sequence length="802" mass="88303">MYSYRCICIDVSVSVYSYRCICIGVSVSVYSYRCICIGVSVSVYSYRCICIGVSVSISMICQMSRCYESMVDEIKSKSTDAMRSCAFQYLHLHFLSMASRTEKEDQGNAIGGKENSTMETNEKGNTSGEESQSKNERIEGTKAATGGNKDAENVDGNKEHENAGKSTEKQQREPESNETKREDPVTNETNTNETNEITTNQPTTTETTTNQPTTNTNNTTTTTTTKTAAWAGLARDIDTICAAAASSPALRRHSVELFRLNVVRGRGLVARSVLSRAMRQPQAAAPLAALVGVVNSQLPQVGGLVAARTAALFKQAYVRNDGRGVDAAAAFLAELVRFAVATDTVLLQVFQLLLERPSDDTVRVATALLRRLGSWMDAHAPAAADMIWGRLRDVLHEGQASAQAMRRITELMRARRDGLGPAVPRHLDVVPAEDAQPHDVDLAAPQPVEAHLDWFDPTEDVAAADAAYAAHRAEILDEQTNQDNSTNEQANQHTNEQTIQTKEAVTDMTDAALLQHQKSIYLTVMSSMSADEAVHKLLRLQRSAQLSDAVMTDMLVKCCAQEKTYSKYFGVLGEKLCGSSRRWHAAFVAQFRRSYDALYQHEGAQLRNMGKYFGHLVAADVLAPHETLGVITLTETDTSSASRVFIKFLFQELVEELGVDSLKRLLSDPDVRVHLRGLFPVVDVSRADADHIMFSINYFTAIGLGVLTEEMRSVLKALPEDRGRKRSRGSFSSREGSYSRSRSGSYSRSRSGSYASSRSYSRSRSASYSRSPSQRSFSRSPSNASQRSFSRSPSRSPSRHPQ</sequence>
<protein>
    <recommendedName>
        <fullName evidence="6">Pre-mRNA-splicing factor CWC22</fullName>
    </recommendedName>
</protein>
<dbReference type="KEGG" id="clu:CLUG_02960"/>
<evidence type="ECO:0000259" key="8">
    <source>
        <dbReference type="PROSITE" id="PS51366"/>
    </source>
</evidence>
<dbReference type="OMA" id="SYRCICI"/>
<evidence type="ECO:0000256" key="4">
    <source>
        <dbReference type="ARBA" id="ARBA00023187"/>
    </source>
</evidence>
<feature type="domain" description="MI" evidence="8">
    <location>
        <begin position="515"/>
        <end position="632"/>
    </location>
</feature>